<protein>
    <submittedName>
        <fullName evidence="2">Carboxypeptidase regulatory-like domain-containing protein</fullName>
    </submittedName>
</protein>
<dbReference type="EMBL" id="JAHBOH010000001">
    <property type="protein sequence ID" value="MBT0993479.1"/>
    <property type="molecule type" value="Genomic_DNA"/>
</dbReference>
<reference evidence="2 3" key="1">
    <citation type="submission" date="2021-05" db="EMBL/GenBank/DDBJ databases">
        <title>Description of Cellulomonas sp. DKR-3 sp. nov.</title>
        <authorList>
            <person name="Dahal R.H."/>
            <person name="Chaudhary D.K."/>
        </authorList>
    </citation>
    <scope>NUCLEOTIDE SEQUENCE [LARGE SCALE GENOMIC DNA]</scope>
    <source>
        <strain evidence="2 3">DKR-3</strain>
    </source>
</reference>
<dbReference type="Proteomes" id="UP000722125">
    <property type="component" value="Unassembled WGS sequence"/>
</dbReference>
<dbReference type="PANTHER" id="PTHR23303:SF15">
    <property type="entry name" value="COLOSSIN-A"/>
    <property type="match status" value="1"/>
</dbReference>
<keyword evidence="3" id="KW-1185">Reference proteome</keyword>
<dbReference type="InterPro" id="IPR013784">
    <property type="entry name" value="Carb-bd-like_fold"/>
</dbReference>
<name>A0ABS5TWE3_9CELL</name>
<dbReference type="PANTHER" id="PTHR23303">
    <property type="entry name" value="CARBOXYPEPTIDASE REGULATORY REGION-CONTAINING"/>
    <property type="match status" value="1"/>
</dbReference>
<evidence type="ECO:0000313" key="3">
    <source>
        <dbReference type="Proteomes" id="UP000722125"/>
    </source>
</evidence>
<gene>
    <name evidence="2" type="ORF">KIN34_04160</name>
</gene>
<evidence type="ECO:0000313" key="2">
    <source>
        <dbReference type="EMBL" id="MBT0993479.1"/>
    </source>
</evidence>
<dbReference type="RefSeq" id="WP_214347071.1">
    <property type="nucleotide sequence ID" value="NZ_JAHBOH010000001.1"/>
</dbReference>
<sequence>MPEPEVVVKRAWAVLAALAVALGTVGLAGTSAVAAPSRTVGVHVETTSGADVVLHEVAMRSTASSPGTYAGTRWTNGLGRAAFPRVPRGTFVLEVTVPSASGPVTVRRQVAVGSSDVDVTLRPRVDAALHGKVLRGAGAVPDAWVSARRAAGTTWSPTTRTAPNGAWVLTDRSPGRYVLKADSWGTRFLTTYSGDTVREPDARAVAVVQGGATRVVVRTVAAAFLSGRVVDGHGKPVAGVFVHADNLDRYGSADAVTGVDGRYRLSGLATGRVRVDVLDEHFTLLARTTVDARQGSVVAVRTLRATRSSGAMAGASADLWAGGVRPTSGVAVGGVVRHAGRGVVGVQVVVGTAQGAVSARVTTDDEGRYRVPGVPAGSWRVYVRDPYTGGYRDASRAVTVGAQSVAVPPITVS</sequence>
<dbReference type="InterPro" id="IPR051417">
    <property type="entry name" value="SDr/BOS_complex"/>
</dbReference>
<organism evidence="2 3">
    <name type="scientific">Cellulomonas fulva</name>
    <dbReference type="NCBI Taxonomy" id="2835530"/>
    <lineage>
        <taxon>Bacteria</taxon>
        <taxon>Bacillati</taxon>
        <taxon>Actinomycetota</taxon>
        <taxon>Actinomycetes</taxon>
        <taxon>Micrococcales</taxon>
        <taxon>Cellulomonadaceae</taxon>
        <taxon>Cellulomonas</taxon>
    </lineage>
</organism>
<dbReference type="SUPFAM" id="SSF49478">
    <property type="entry name" value="Cna protein B-type domain"/>
    <property type="match status" value="1"/>
</dbReference>
<keyword evidence="1" id="KW-0732">Signal</keyword>
<dbReference type="Gene3D" id="2.60.40.1120">
    <property type="entry name" value="Carboxypeptidase-like, regulatory domain"/>
    <property type="match status" value="2"/>
</dbReference>
<dbReference type="Pfam" id="PF13620">
    <property type="entry name" value="CarboxypepD_reg"/>
    <property type="match status" value="2"/>
</dbReference>
<accession>A0ABS5TWE3</accession>
<comment type="caution">
    <text evidence="2">The sequence shown here is derived from an EMBL/GenBank/DDBJ whole genome shotgun (WGS) entry which is preliminary data.</text>
</comment>
<evidence type="ECO:0000256" key="1">
    <source>
        <dbReference type="ARBA" id="ARBA00022729"/>
    </source>
</evidence>
<dbReference type="SUPFAM" id="SSF49452">
    <property type="entry name" value="Starch-binding domain-like"/>
    <property type="match status" value="1"/>
</dbReference>
<proteinExistence type="predicted"/>